<dbReference type="Proteomes" id="UP000612055">
    <property type="component" value="Unassembled WGS sequence"/>
</dbReference>
<proteinExistence type="predicted"/>
<keyword evidence="1" id="KW-0472">Membrane</keyword>
<feature type="chain" id="PRO_5032966485" evidence="2">
    <location>
        <begin position="23"/>
        <end position="182"/>
    </location>
</feature>
<feature type="transmembrane region" description="Helical" evidence="1">
    <location>
        <begin position="64"/>
        <end position="85"/>
    </location>
</feature>
<keyword evidence="4" id="KW-1185">Reference proteome</keyword>
<dbReference type="AlphaFoldDB" id="A0A835Y1X7"/>
<sequence length="182" mass="19374">MLLLCVMLLIASLNMGCAPVYARLLLRMEYASLMVLSLTITLGLYFVDTGPAAEDLRDQGVEDALGIIIVIMNLGLLLIFTALIAQASWPKMTRLQQYVGKLREAVRSTSARVKSCCTHGPDPEAPTDKYTTECLGASFAQQTIAAHAAGACAALESDASDACPEPDFPPAEEKGPTVAVLL</sequence>
<keyword evidence="1" id="KW-0812">Transmembrane</keyword>
<protein>
    <submittedName>
        <fullName evidence="3">Uncharacterized protein</fullName>
    </submittedName>
</protein>
<evidence type="ECO:0000313" key="4">
    <source>
        <dbReference type="Proteomes" id="UP000612055"/>
    </source>
</evidence>
<keyword evidence="1" id="KW-1133">Transmembrane helix</keyword>
<comment type="caution">
    <text evidence="3">The sequence shown here is derived from an EMBL/GenBank/DDBJ whole genome shotgun (WGS) entry which is preliminary data.</text>
</comment>
<name>A0A835Y1X7_9CHLO</name>
<accession>A0A835Y1X7</accession>
<evidence type="ECO:0000256" key="2">
    <source>
        <dbReference type="SAM" id="SignalP"/>
    </source>
</evidence>
<dbReference type="OrthoDB" id="10645761at2759"/>
<gene>
    <name evidence="3" type="ORF">HYH03_006978</name>
</gene>
<keyword evidence="2" id="KW-0732">Signal</keyword>
<evidence type="ECO:0000313" key="3">
    <source>
        <dbReference type="EMBL" id="KAG2495047.1"/>
    </source>
</evidence>
<evidence type="ECO:0000256" key="1">
    <source>
        <dbReference type="SAM" id="Phobius"/>
    </source>
</evidence>
<feature type="signal peptide" evidence="2">
    <location>
        <begin position="1"/>
        <end position="22"/>
    </location>
</feature>
<organism evidence="3 4">
    <name type="scientific">Edaphochlamys debaryana</name>
    <dbReference type="NCBI Taxonomy" id="47281"/>
    <lineage>
        <taxon>Eukaryota</taxon>
        <taxon>Viridiplantae</taxon>
        <taxon>Chlorophyta</taxon>
        <taxon>core chlorophytes</taxon>
        <taxon>Chlorophyceae</taxon>
        <taxon>CS clade</taxon>
        <taxon>Chlamydomonadales</taxon>
        <taxon>Chlamydomonadales incertae sedis</taxon>
        <taxon>Edaphochlamys</taxon>
    </lineage>
</organism>
<reference evidence="3" key="1">
    <citation type="journal article" date="2020" name="bioRxiv">
        <title>Comparative genomics of Chlamydomonas.</title>
        <authorList>
            <person name="Craig R.J."/>
            <person name="Hasan A.R."/>
            <person name="Ness R.W."/>
            <person name="Keightley P.D."/>
        </authorList>
    </citation>
    <scope>NUCLEOTIDE SEQUENCE</scope>
    <source>
        <strain evidence="3">CCAP 11/70</strain>
    </source>
</reference>
<dbReference type="EMBL" id="JAEHOE010000027">
    <property type="protein sequence ID" value="KAG2495047.1"/>
    <property type="molecule type" value="Genomic_DNA"/>
</dbReference>